<dbReference type="EMBL" id="JBITDC010000002">
    <property type="protein sequence ID" value="MFI5674216.1"/>
    <property type="molecule type" value="Genomic_DNA"/>
</dbReference>
<dbReference type="RefSeq" id="WP_398655160.1">
    <property type="nucleotide sequence ID" value="NZ_JBITDC010000002.1"/>
</dbReference>
<evidence type="ECO:0000313" key="2">
    <source>
        <dbReference type="Proteomes" id="UP001612415"/>
    </source>
</evidence>
<evidence type="ECO:0000313" key="1">
    <source>
        <dbReference type="EMBL" id="MFI5674216.1"/>
    </source>
</evidence>
<keyword evidence="2" id="KW-1185">Reference proteome</keyword>
<dbReference type="Proteomes" id="UP001612415">
    <property type="component" value="Unassembled WGS sequence"/>
</dbReference>
<accession>A0ABW7XVV0</accession>
<sequence>MLPNRIGGVGGSSMEPAGNTEPAVLAADLVRAALDEQVAEDCLRRAA</sequence>
<protein>
    <submittedName>
        <fullName evidence="1">Uncharacterized protein</fullName>
    </submittedName>
</protein>
<reference evidence="1 2" key="1">
    <citation type="submission" date="2024-10" db="EMBL/GenBank/DDBJ databases">
        <title>The Natural Products Discovery Center: Release of the First 8490 Sequenced Strains for Exploring Actinobacteria Biosynthetic Diversity.</title>
        <authorList>
            <person name="Kalkreuter E."/>
            <person name="Kautsar S.A."/>
            <person name="Yang D."/>
            <person name="Bader C.D."/>
            <person name="Teijaro C.N."/>
            <person name="Fluegel L."/>
            <person name="Davis C.M."/>
            <person name="Simpson J.R."/>
            <person name="Lauterbach L."/>
            <person name="Steele A.D."/>
            <person name="Gui C."/>
            <person name="Meng S."/>
            <person name="Li G."/>
            <person name="Viehrig K."/>
            <person name="Ye F."/>
            <person name="Su P."/>
            <person name="Kiefer A.F."/>
            <person name="Nichols A."/>
            <person name="Cepeda A.J."/>
            <person name="Yan W."/>
            <person name="Fan B."/>
            <person name="Jiang Y."/>
            <person name="Adhikari A."/>
            <person name="Zheng C.-J."/>
            <person name="Schuster L."/>
            <person name="Cowan T.M."/>
            <person name="Smanski M.J."/>
            <person name="Chevrette M.G."/>
            <person name="De Carvalho L.P.S."/>
            <person name="Shen B."/>
        </authorList>
    </citation>
    <scope>NUCLEOTIDE SEQUENCE [LARGE SCALE GENOMIC DNA]</scope>
    <source>
        <strain evidence="1 2">NPDC051599</strain>
    </source>
</reference>
<comment type="caution">
    <text evidence="1">The sequence shown here is derived from an EMBL/GenBank/DDBJ whole genome shotgun (WGS) entry which is preliminary data.</text>
</comment>
<organism evidence="1 2">
    <name type="scientific">Streptomyces cellulosae</name>
    <dbReference type="NCBI Taxonomy" id="1968"/>
    <lineage>
        <taxon>Bacteria</taxon>
        <taxon>Bacillati</taxon>
        <taxon>Actinomycetota</taxon>
        <taxon>Actinomycetes</taxon>
        <taxon>Kitasatosporales</taxon>
        <taxon>Streptomycetaceae</taxon>
        <taxon>Streptomyces</taxon>
    </lineage>
</organism>
<proteinExistence type="predicted"/>
<gene>
    <name evidence="1" type="ORF">ACIA8P_06040</name>
</gene>
<name>A0ABW7XVV0_STRCE</name>